<dbReference type="EMBL" id="SGSU01000005">
    <property type="protein sequence ID" value="RZG67939.1"/>
    <property type="molecule type" value="Genomic_DNA"/>
</dbReference>
<feature type="chain" id="PRO_5020945187" evidence="2">
    <location>
        <begin position="18"/>
        <end position="174"/>
    </location>
</feature>
<dbReference type="Proteomes" id="UP000293483">
    <property type="component" value="Unassembled WGS sequence"/>
</dbReference>
<name>A0A4Q7B432_9GAMM</name>
<feature type="signal peptide" evidence="2">
    <location>
        <begin position="1"/>
        <end position="17"/>
    </location>
</feature>
<evidence type="ECO:0000313" key="3">
    <source>
        <dbReference type="EMBL" id="RZG67939.1"/>
    </source>
</evidence>
<accession>A0A4Q7B432</accession>
<protein>
    <submittedName>
        <fullName evidence="3">Uncharacterized protein</fullName>
    </submittedName>
</protein>
<dbReference type="PROSITE" id="PS51257">
    <property type="entry name" value="PROKAR_LIPOPROTEIN"/>
    <property type="match status" value="1"/>
</dbReference>
<reference evidence="3 4" key="1">
    <citation type="submission" date="2019-02" db="EMBL/GenBank/DDBJ databases">
        <title>The Batch Genome Submission of Acinetobacter spp. strains.</title>
        <authorList>
            <person name="Qin J."/>
            <person name="Hu Y."/>
            <person name="Ye H."/>
            <person name="Wei L."/>
            <person name="Feng Y."/>
            <person name="Zong Z."/>
        </authorList>
    </citation>
    <scope>NUCLEOTIDE SEQUENCE [LARGE SCALE GENOMIC DNA]</scope>
    <source>
        <strain evidence="3 4">WCHABo060081</strain>
    </source>
</reference>
<feature type="coiled-coil region" evidence="1">
    <location>
        <begin position="32"/>
        <end position="59"/>
    </location>
</feature>
<keyword evidence="1" id="KW-0175">Coiled coil</keyword>
<proteinExistence type="predicted"/>
<keyword evidence="2" id="KW-0732">Signal</keyword>
<dbReference type="RefSeq" id="WP_130144611.1">
    <property type="nucleotide sequence ID" value="NZ_SGSU01000005.1"/>
</dbReference>
<comment type="caution">
    <text evidence="3">The sequence shown here is derived from an EMBL/GenBank/DDBJ whole genome shotgun (WGS) entry which is preliminary data.</text>
</comment>
<organism evidence="3 4">
    <name type="scientific">Acinetobacter bouvetii</name>
    <dbReference type="NCBI Taxonomy" id="202951"/>
    <lineage>
        <taxon>Bacteria</taxon>
        <taxon>Pseudomonadati</taxon>
        <taxon>Pseudomonadota</taxon>
        <taxon>Gammaproteobacteria</taxon>
        <taxon>Moraxellales</taxon>
        <taxon>Moraxellaceae</taxon>
        <taxon>Acinetobacter</taxon>
    </lineage>
</organism>
<dbReference type="AlphaFoldDB" id="A0A4Q7B432"/>
<evidence type="ECO:0000256" key="2">
    <source>
        <dbReference type="SAM" id="SignalP"/>
    </source>
</evidence>
<sequence length="174" mass="19618">MKRIAVAAVFFSALFTACTNQEPQQFKAVNEAAYAAKDAQDLQQKINQLNKQFSEDFKRFKRTESLAFSDQSALDVNNLKTLNLHTVSSTSLKPSKEAYCKMMNAYFNELYRLGHFNLNKLDGVKMNNAPASNLKSKFANADAFYTFVLEEHTTYKQAQLGMDFGCNLRGALTP</sequence>
<gene>
    <name evidence="3" type="ORF">EXE25_05680</name>
</gene>
<evidence type="ECO:0000256" key="1">
    <source>
        <dbReference type="SAM" id="Coils"/>
    </source>
</evidence>
<evidence type="ECO:0000313" key="4">
    <source>
        <dbReference type="Proteomes" id="UP000293483"/>
    </source>
</evidence>